<evidence type="ECO:0000313" key="2">
    <source>
        <dbReference type="EMBL" id="MCI0127194.1"/>
    </source>
</evidence>
<dbReference type="RefSeq" id="WP_281735794.1">
    <property type="nucleotide sequence ID" value="NZ_JAKETQ010000001.1"/>
</dbReference>
<feature type="chain" id="PRO_5041323467" description="Beta/gamma crystallin 'Greek key' domain-containing protein" evidence="1">
    <location>
        <begin position="29"/>
        <end position="156"/>
    </location>
</feature>
<reference evidence="2" key="1">
    <citation type="submission" date="2022-03" db="EMBL/GenBank/DDBJ databases">
        <title>The complete genome sequence of a Methyloterrigena soli.</title>
        <authorList>
            <person name="Zi Z."/>
        </authorList>
    </citation>
    <scope>NUCLEOTIDE SEQUENCE</scope>
    <source>
        <strain evidence="2">M48</strain>
    </source>
</reference>
<evidence type="ECO:0000256" key="1">
    <source>
        <dbReference type="SAM" id="SignalP"/>
    </source>
</evidence>
<proteinExistence type="predicted"/>
<dbReference type="AlphaFoldDB" id="A0AA41QNQ2"/>
<evidence type="ECO:0000313" key="3">
    <source>
        <dbReference type="Proteomes" id="UP001156140"/>
    </source>
</evidence>
<keyword evidence="1" id="KW-0732">Signal</keyword>
<keyword evidence="3" id="KW-1185">Reference proteome</keyword>
<dbReference type="Proteomes" id="UP001156140">
    <property type="component" value="Unassembled WGS sequence"/>
</dbReference>
<accession>A0AA41QNQ2</accession>
<dbReference type="EMBL" id="JALAZD010000001">
    <property type="protein sequence ID" value="MCI0127194.1"/>
    <property type="molecule type" value="Genomic_DNA"/>
</dbReference>
<organism evidence="2 3">
    <name type="scientific">Paradevosia shaoguanensis</name>
    <dbReference type="NCBI Taxonomy" id="1335043"/>
    <lineage>
        <taxon>Bacteria</taxon>
        <taxon>Pseudomonadati</taxon>
        <taxon>Pseudomonadota</taxon>
        <taxon>Alphaproteobacteria</taxon>
        <taxon>Hyphomicrobiales</taxon>
        <taxon>Devosiaceae</taxon>
        <taxon>Paradevosia</taxon>
    </lineage>
</organism>
<protein>
    <recommendedName>
        <fullName evidence="4">Beta/gamma crystallin 'Greek key' domain-containing protein</fullName>
    </recommendedName>
</protein>
<feature type="signal peptide" evidence="1">
    <location>
        <begin position="1"/>
        <end position="28"/>
    </location>
</feature>
<sequence length="156" mass="16828">MAPILNIVKNTSRAAVIALALGASVVTAAPAMAQGQPGGGPATTFQLDLGNGGGGGDRGDGPMFSPRGQGRVVVPDDRFGRWCLNDRQIRRGISQYGFNDVRVRRDIGRNRVEVTGTYGRWLYSMRVDRCTGYVDRVRALRPAFGGGFGFQFDFSN</sequence>
<comment type="caution">
    <text evidence="2">The sequence shown here is derived from an EMBL/GenBank/DDBJ whole genome shotgun (WGS) entry which is preliminary data.</text>
</comment>
<name>A0AA41QNQ2_9HYPH</name>
<evidence type="ECO:0008006" key="4">
    <source>
        <dbReference type="Google" id="ProtNLM"/>
    </source>
</evidence>
<gene>
    <name evidence="2" type="ORF">ML536_10195</name>
</gene>